<gene>
    <name evidence="1" type="ORF">Aru02nite_55320</name>
</gene>
<dbReference type="GO" id="GO:0003677">
    <property type="term" value="F:DNA binding"/>
    <property type="evidence" value="ECO:0007669"/>
    <property type="project" value="UniProtKB-KW"/>
</dbReference>
<proteinExistence type="predicted"/>
<dbReference type="EMBL" id="BOMB01000032">
    <property type="protein sequence ID" value="GID14643.1"/>
    <property type="molecule type" value="Genomic_DNA"/>
</dbReference>
<sequence length="1606" mass="172406">MSGADLLAAGAVLPLGTTDGGEQAVPLTVRSYRHPALDDRIVVRLVAEELGAAEDQAVGFLGLTPDAEPEVVGLGQRQALGFPEWVLVHHPADGHHALAVVPELERIARQARSKPGNALDAYQALAAELAVAVPHFLPTFFEQAGRVFLGVENATYAARMFTRARTVEAEFGLPLDADRLDAVFLEFALAGALPVKTLSAYAKDLARRLPAAEAFQRFRRLCVRRTAGGLAPSTQTAADLRRMARAAGADVEAEERAYLRDLLALPGTLRAPYGWWKAHRTALVALARQDPAVRGTLLTVMPSGDTELVRLWLEILTDSGATAGLTDPTRPAEERPGDGSAGWLERFLSFRGYWRAERMPALLHLVEQMADVLRAELAASGRTLKSVGSDVDLLDLLLTHQVPVADTGGGLALEQWARGEGQRDLRALHADGRFQDSFRSAADSFGDDADARRAIRMLAASPGGRPMLADWVRRVASRSAAEGLPQLPGMLYRLSWLPGEALALAEDEVRAVAATDLAPVLARTLRAGLLDELSWPAFEQAATELVARNGVTELVVADAWPYLVVAGPTQVRVIDADGTVLRHDLRTPDTVRNRWNHAGFHYVDGALLVYWNDDSGRTVGYWHTAADRPQPLNGDAHTRGITMYYSGPGRLASTLPLPGGGRTTGAGVLHRGDAAVPDEAAVIGDGTAYWVLDPEQHHQWREYDPVTGARGRHSLPGFLADALRDAPAGSTFQSGWQLPVRTGDGGSIVGWRVVRLPDGALRGEDPAGHRITLAPRRGTPCGALPIPGADRPLGVYERGPWEIGLVDADGVVVATAKTDNPPGEFAAGTPILPPERYWHCLRPRDPQGSLALRGIDHATTTALLTAAGSVPAEQLPAAIRTLLPQVSDDALLAGIAGVARIAARQQAALDATAKRLTAALAGEEPHAPAGPPRVLPLGTLSGLIDDQWRYNDDRGIVARLTVIGQEAVAAQQERPQLAAGRTHLDGSDLPWGAVELATIVDGAAAIAYRAAAPTTAQPDRETLLDLLRDVDAPGLASTADSGRWRWVSAHLDQSYLEDRQHVAWSGVLRLPDGAFVVFLGHMHSGTRYTFDGLFHDPTGRFELPPPYEVASCTPVGAPRASGWLTALRTELAERGPAPWFPAAADQFAELTGVTPTVARLVVAGMPNVGEYRRTFLPTAARTLLEVKQNDAVVAKDQLRRLEPDVRRQIVGALLPADPARLWTDGPDVAAAAAVWNEKVGRRPAIPEALLHDATRSVHTGWELHHALPALLDPAADPHLSRDLGWRIHGDRAVPVDPHAAGFTATILVSTVTLLAWLAHRLPAGDPMRAALPRALSAVRDRLANPELLLDLRRYISLPSFRQAAGAPTETGTGFERYGAVILATHDNQPAPALRTALLDASGDDPYLAALRGVAGEFEEEIALRLAGDPRFAALLADPGAPAAGEPGADGTWWPQDPTRSVPDLVAEVAAEHGIGADAAAVYLMVLAMPDPVDRNTARWTGWKPARLKAARAELAGTDLVVEATRTRAGRSLFLPGGWTPLHAPLLPTEQWKLPLYDGLLRGPHPRLGIVAPTEPVADLYRRAWQRLRDGDVPRFEELPAKRARRR</sequence>
<comment type="caution">
    <text evidence="1">The sequence shown here is derived from an EMBL/GenBank/DDBJ whole genome shotgun (WGS) entry which is preliminary data.</text>
</comment>
<accession>A0A8J3JGU2</accession>
<keyword evidence="2" id="KW-1185">Reference proteome</keyword>
<evidence type="ECO:0000313" key="1">
    <source>
        <dbReference type="EMBL" id="GID14643.1"/>
    </source>
</evidence>
<protein>
    <submittedName>
        <fullName evidence="1">DNA-binding protein</fullName>
    </submittedName>
</protein>
<dbReference type="RefSeq" id="WP_203662483.1">
    <property type="nucleotide sequence ID" value="NZ_BAAAZM010000017.1"/>
</dbReference>
<name>A0A8J3JGU2_9ACTN</name>
<organism evidence="1 2">
    <name type="scientific">Actinocatenispora rupis</name>
    <dbReference type="NCBI Taxonomy" id="519421"/>
    <lineage>
        <taxon>Bacteria</taxon>
        <taxon>Bacillati</taxon>
        <taxon>Actinomycetota</taxon>
        <taxon>Actinomycetes</taxon>
        <taxon>Micromonosporales</taxon>
        <taxon>Micromonosporaceae</taxon>
        <taxon>Actinocatenispora</taxon>
    </lineage>
</organism>
<reference evidence="1" key="1">
    <citation type="submission" date="2021-01" db="EMBL/GenBank/DDBJ databases">
        <title>Whole genome shotgun sequence of Actinocatenispora rupis NBRC 107355.</title>
        <authorList>
            <person name="Komaki H."/>
            <person name="Tamura T."/>
        </authorList>
    </citation>
    <scope>NUCLEOTIDE SEQUENCE</scope>
    <source>
        <strain evidence="1">NBRC 107355</strain>
    </source>
</reference>
<evidence type="ECO:0000313" key="2">
    <source>
        <dbReference type="Proteomes" id="UP000612808"/>
    </source>
</evidence>
<dbReference type="Proteomes" id="UP000612808">
    <property type="component" value="Unassembled WGS sequence"/>
</dbReference>
<keyword evidence="1" id="KW-0238">DNA-binding</keyword>